<keyword evidence="2" id="KW-1185">Reference proteome</keyword>
<evidence type="ECO:0000313" key="2">
    <source>
        <dbReference type="Proteomes" id="UP000250235"/>
    </source>
</evidence>
<dbReference type="AlphaFoldDB" id="A0A2Z7AK75"/>
<protein>
    <submittedName>
        <fullName evidence="1">Uncharacterized protein</fullName>
    </submittedName>
</protein>
<sequence length="232" mass="26249">MVVALVMDAAGSRRAIARVIEEATCGWFEEPVADEKRRRLVKWKRCVSGIASGTSREILFIVEISVVSWWSATASFCLVGTVSFWMFLENATTGCCVWFCCEQRLVSIDRYLLFLSSVILRTAAVGFKEAVERLVEKNAKLLVCEDFWRNLTERSLSVVRFWIHVVTGRLLSCRMVQRYHRSGDRLCCLIGIPPSCDGLTGLEYHGPMIPPVDLLCGFRGSTDFDCQLICWS</sequence>
<evidence type="ECO:0000313" key="1">
    <source>
        <dbReference type="EMBL" id="KZV19629.1"/>
    </source>
</evidence>
<gene>
    <name evidence="1" type="ORF">F511_17960</name>
</gene>
<reference evidence="1 2" key="1">
    <citation type="journal article" date="2015" name="Proc. Natl. Acad. Sci. U.S.A.">
        <title>The resurrection genome of Boea hygrometrica: A blueprint for survival of dehydration.</title>
        <authorList>
            <person name="Xiao L."/>
            <person name="Yang G."/>
            <person name="Zhang L."/>
            <person name="Yang X."/>
            <person name="Zhao S."/>
            <person name="Ji Z."/>
            <person name="Zhou Q."/>
            <person name="Hu M."/>
            <person name="Wang Y."/>
            <person name="Chen M."/>
            <person name="Xu Y."/>
            <person name="Jin H."/>
            <person name="Xiao X."/>
            <person name="Hu G."/>
            <person name="Bao F."/>
            <person name="Hu Y."/>
            <person name="Wan P."/>
            <person name="Li L."/>
            <person name="Deng X."/>
            <person name="Kuang T."/>
            <person name="Xiang C."/>
            <person name="Zhu J.K."/>
            <person name="Oliver M.J."/>
            <person name="He Y."/>
        </authorList>
    </citation>
    <scope>NUCLEOTIDE SEQUENCE [LARGE SCALE GENOMIC DNA]</scope>
    <source>
        <strain evidence="2">cv. XS01</strain>
    </source>
</reference>
<organism evidence="1 2">
    <name type="scientific">Dorcoceras hygrometricum</name>
    <dbReference type="NCBI Taxonomy" id="472368"/>
    <lineage>
        <taxon>Eukaryota</taxon>
        <taxon>Viridiplantae</taxon>
        <taxon>Streptophyta</taxon>
        <taxon>Embryophyta</taxon>
        <taxon>Tracheophyta</taxon>
        <taxon>Spermatophyta</taxon>
        <taxon>Magnoliopsida</taxon>
        <taxon>eudicotyledons</taxon>
        <taxon>Gunneridae</taxon>
        <taxon>Pentapetalae</taxon>
        <taxon>asterids</taxon>
        <taxon>lamiids</taxon>
        <taxon>Lamiales</taxon>
        <taxon>Gesneriaceae</taxon>
        <taxon>Didymocarpoideae</taxon>
        <taxon>Trichosporeae</taxon>
        <taxon>Loxocarpinae</taxon>
        <taxon>Dorcoceras</taxon>
    </lineage>
</organism>
<dbReference type="EMBL" id="KV016424">
    <property type="protein sequence ID" value="KZV19629.1"/>
    <property type="molecule type" value="Genomic_DNA"/>
</dbReference>
<name>A0A2Z7AK75_9LAMI</name>
<accession>A0A2Z7AK75</accession>
<proteinExistence type="predicted"/>
<dbReference type="Proteomes" id="UP000250235">
    <property type="component" value="Unassembled WGS sequence"/>
</dbReference>